<evidence type="ECO:0000259" key="4">
    <source>
        <dbReference type="PROSITE" id="PS51077"/>
    </source>
</evidence>
<dbReference type="Gene3D" id="3.30.450.40">
    <property type="match status" value="1"/>
</dbReference>
<keyword evidence="2" id="KW-0238">DNA-binding</keyword>
<dbReference type="GO" id="GO:0003677">
    <property type="term" value="F:DNA binding"/>
    <property type="evidence" value="ECO:0007669"/>
    <property type="project" value="UniProtKB-KW"/>
</dbReference>
<sequence>MTDSEDDDKYRAPALSKGLDILELLATEAEGKSQVEIAKTLGRTASEIFRMLMVLRKRGYVELAEDGDRYLLSTKLFEMAHRHPPTRRLTSIAGDAMQRLADRVNQSMHMGILHSGRVLVIAQVDCQDNNLTSVRLGAHIPILETASGRVLAAWKDDDARDALLAEMAEAEGGHIDPAKLAAFRDDLPGVRAAGYCENPSFTIAGVTNLSVPVLDFRGRVIAAVTIPFVQRLTGTSAVSLTETRGQLIEMCDRISRQIGAGAHLG</sequence>
<dbReference type="Proteomes" id="UP000266649">
    <property type="component" value="Unassembled WGS sequence"/>
</dbReference>
<evidence type="ECO:0000313" key="6">
    <source>
        <dbReference type="EMBL" id="RID91084.1"/>
    </source>
</evidence>
<keyword evidence="3" id="KW-0804">Transcription</keyword>
<dbReference type="RefSeq" id="WP_119135475.1">
    <property type="nucleotide sequence ID" value="NZ_QXXQ01000008.1"/>
</dbReference>
<dbReference type="InterPro" id="IPR029016">
    <property type="entry name" value="GAF-like_dom_sf"/>
</dbReference>
<dbReference type="GO" id="GO:0045892">
    <property type="term" value="P:negative regulation of DNA-templated transcription"/>
    <property type="evidence" value="ECO:0007669"/>
    <property type="project" value="TreeGrafter"/>
</dbReference>
<dbReference type="InterPro" id="IPR036388">
    <property type="entry name" value="WH-like_DNA-bd_sf"/>
</dbReference>
<dbReference type="InterPro" id="IPR036390">
    <property type="entry name" value="WH_DNA-bd_sf"/>
</dbReference>
<dbReference type="InterPro" id="IPR005471">
    <property type="entry name" value="Tscrpt_reg_IclR_N"/>
</dbReference>
<dbReference type="PANTHER" id="PTHR30136:SF7">
    <property type="entry name" value="HTH-TYPE TRANSCRIPTIONAL REGULATOR KDGR-RELATED"/>
    <property type="match status" value="1"/>
</dbReference>
<dbReference type="PROSITE" id="PS51078">
    <property type="entry name" value="ICLR_ED"/>
    <property type="match status" value="1"/>
</dbReference>
<dbReference type="Pfam" id="PF09339">
    <property type="entry name" value="HTH_IclR"/>
    <property type="match status" value="1"/>
</dbReference>
<evidence type="ECO:0000256" key="3">
    <source>
        <dbReference type="ARBA" id="ARBA00023163"/>
    </source>
</evidence>
<organism evidence="6 7">
    <name type="scientific">Gemmobacter lutimaris</name>
    <dbReference type="NCBI Taxonomy" id="2306023"/>
    <lineage>
        <taxon>Bacteria</taxon>
        <taxon>Pseudomonadati</taxon>
        <taxon>Pseudomonadota</taxon>
        <taxon>Alphaproteobacteria</taxon>
        <taxon>Rhodobacterales</taxon>
        <taxon>Paracoccaceae</taxon>
        <taxon>Gemmobacter</taxon>
    </lineage>
</organism>
<dbReference type="AlphaFoldDB" id="A0A398BN17"/>
<feature type="domain" description="IclR-ED" evidence="5">
    <location>
        <begin position="75"/>
        <end position="260"/>
    </location>
</feature>
<dbReference type="SMART" id="SM00346">
    <property type="entry name" value="HTH_ICLR"/>
    <property type="match status" value="1"/>
</dbReference>
<dbReference type="InterPro" id="IPR014757">
    <property type="entry name" value="Tscrpt_reg_IclR_C"/>
</dbReference>
<evidence type="ECO:0000313" key="7">
    <source>
        <dbReference type="Proteomes" id="UP000266649"/>
    </source>
</evidence>
<dbReference type="Gene3D" id="1.10.10.10">
    <property type="entry name" value="Winged helix-like DNA-binding domain superfamily/Winged helix DNA-binding domain"/>
    <property type="match status" value="1"/>
</dbReference>
<gene>
    <name evidence="6" type="ORF">D2N39_14385</name>
</gene>
<comment type="caution">
    <text evidence="6">The sequence shown here is derived from an EMBL/GenBank/DDBJ whole genome shotgun (WGS) entry which is preliminary data.</text>
</comment>
<accession>A0A398BN17</accession>
<keyword evidence="7" id="KW-1185">Reference proteome</keyword>
<protein>
    <submittedName>
        <fullName evidence="6">IclR family transcriptional regulator</fullName>
    </submittedName>
</protein>
<dbReference type="GO" id="GO:0003700">
    <property type="term" value="F:DNA-binding transcription factor activity"/>
    <property type="evidence" value="ECO:0007669"/>
    <property type="project" value="TreeGrafter"/>
</dbReference>
<dbReference type="Pfam" id="PF01614">
    <property type="entry name" value="IclR_C"/>
    <property type="match status" value="1"/>
</dbReference>
<proteinExistence type="predicted"/>
<evidence type="ECO:0000259" key="5">
    <source>
        <dbReference type="PROSITE" id="PS51078"/>
    </source>
</evidence>
<dbReference type="SUPFAM" id="SSF55781">
    <property type="entry name" value="GAF domain-like"/>
    <property type="match status" value="1"/>
</dbReference>
<dbReference type="OrthoDB" id="6057486at2"/>
<dbReference type="EMBL" id="QXXQ01000008">
    <property type="protein sequence ID" value="RID91084.1"/>
    <property type="molecule type" value="Genomic_DNA"/>
</dbReference>
<evidence type="ECO:0000256" key="2">
    <source>
        <dbReference type="ARBA" id="ARBA00023125"/>
    </source>
</evidence>
<dbReference type="InterPro" id="IPR050707">
    <property type="entry name" value="HTH_MetabolicPath_Reg"/>
</dbReference>
<dbReference type="PANTHER" id="PTHR30136">
    <property type="entry name" value="HELIX-TURN-HELIX TRANSCRIPTIONAL REGULATOR, ICLR FAMILY"/>
    <property type="match status" value="1"/>
</dbReference>
<keyword evidence="1" id="KW-0805">Transcription regulation</keyword>
<feature type="domain" description="HTH iclR-type" evidence="4">
    <location>
        <begin position="12"/>
        <end position="74"/>
    </location>
</feature>
<name>A0A398BN17_9RHOB</name>
<evidence type="ECO:0000256" key="1">
    <source>
        <dbReference type="ARBA" id="ARBA00023015"/>
    </source>
</evidence>
<dbReference type="SUPFAM" id="SSF46785">
    <property type="entry name" value="Winged helix' DNA-binding domain"/>
    <property type="match status" value="1"/>
</dbReference>
<reference evidence="6 7" key="1">
    <citation type="submission" date="2018-09" db="EMBL/GenBank/DDBJ databases">
        <title>Gemmobacter lutimaris sp. nov., a marine bacterium isolated from tidal flat.</title>
        <authorList>
            <person name="Lee D.W."/>
            <person name="Yoo Y."/>
            <person name="Kim J.-J."/>
            <person name="Kim B.S."/>
        </authorList>
    </citation>
    <scope>NUCLEOTIDE SEQUENCE [LARGE SCALE GENOMIC DNA]</scope>
    <source>
        <strain evidence="6 7">YJ-T1-11</strain>
    </source>
</reference>
<dbReference type="PROSITE" id="PS51077">
    <property type="entry name" value="HTH_ICLR"/>
    <property type="match status" value="1"/>
</dbReference>